<feature type="binding site" evidence="7">
    <location>
        <position position="214"/>
    </location>
    <ligand>
        <name>substrate</name>
    </ligand>
</feature>
<dbReference type="PRINTS" id="PR00079">
    <property type="entry name" value="G6PDHDRGNASE"/>
</dbReference>
<dbReference type="EC" id="1.1.1.49" evidence="7"/>
<evidence type="ECO:0000256" key="3">
    <source>
        <dbReference type="ARBA" id="ARBA00022526"/>
    </source>
</evidence>
<dbReference type="SUPFAM" id="SSF51735">
    <property type="entry name" value="NAD(P)-binding Rossmann-fold domains"/>
    <property type="match status" value="1"/>
</dbReference>
<keyword evidence="3 7" id="KW-0313">Glucose metabolism</keyword>
<dbReference type="NCBIfam" id="TIGR00871">
    <property type="entry name" value="zwf"/>
    <property type="match status" value="1"/>
</dbReference>
<dbReference type="GO" id="GO:0005829">
    <property type="term" value="C:cytosol"/>
    <property type="evidence" value="ECO:0007669"/>
    <property type="project" value="TreeGrafter"/>
</dbReference>
<dbReference type="InterPro" id="IPR022674">
    <property type="entry name" value="G6P_DH_NAD-bd"/>
</dbReference>
<dbReference type="UniPathway" id="UPA00115">
    <property type="reaction ID" value="UER00408"/>
</dbReference>
<dbReference type="HAMAP" id="MF_00966">
    <property type="entry name" value="G6PD"/>
    <property type="match status" value="1"/>
</dbReference>
<dbReference type="Gene3D" id="3.40.50.720">
    <property type="entry name" value="NAD(P)-binding Rossmann-like Domain"/>
    <property type="match status" value="1"/>
</dbReference>
<dbReference type="InterPro" id="IPR022675">
    <property type="entry name" value="G6P_DH_C"/>
</dbReference>
<feature type="domain" description="Glucose-6-phosphate dehydrogenase C-terminal" evidence="9">
    <location>
        <begin position="188"/>
        <end position="488"/>
    </location>
</feature>
<dbReference type="InterPro" id="IPR019796">
    <property type="entry name" value="G6P_DH_AS"/>
</dbReference>
<dbReference type="PANTHER" id="PTHR23429">
    <property type="entry name" value="GLUCOSE-6-PHOSPHATE 1-DEHYDROGENASE G6PD"/>
    <property type="match status" value="1"/>
</dbReference>
<keyword evidence="4 7" id="KW-0521">NADP</keyword>
<dbReference type="Proteomes" id="UP000516346">
    <property type="component" value="Chromosome"/>
</dbReference>
<feature type="binding site" evidence="7">
    <location>
        <begin position="91"/>
        <end position="92"/>
    </location>
    <ligand>
        <name>NADP(+)</name>
        <dbReference type="ChEBI" id="CHEBI:58349"/>
    </ligand>
</feature>
<comment type="function">
    <text evidence="7">Catalyzes the oxidation of glucose 6-phosphate to 6-phosphogluconolactone.</text>
</comment>
<gene>
    <name evidence="7 10" type="primary">zwf</name>
    <name evidence="10" type="ORF">ICW73_00865</name>
</gene>
<dbReference type="PANTHER" id="PTHR23429:SF0">
    <property type="entry name" value="GLUCOSE-6-PHOSPHATE 1-DEHYDROGENASE"/>
    <property type="match status" value="1"/>
</dbReference>
<feature type="binding site" evidence="7">
    <location>
        <position position="49"/>
    </location>
    <ligand>
        <name>NADP(+)</name>
        <dbReference type="ChEBI" id="CHEBI:58349"/>
    </ligand>
</feature>
<accession>A0A7H1AZV1</accession>
<evidence type="ECO:0000256" key="5">
    <source>
        <dbReference type="ARBA" id="ARBA00023002"/>
    </source>
</evidence>
<dbReference type="SUPFAM" id="SSF55347">
    <property type="entry name" value="Glyceraldehyde-3-phosphate dehydrogenase-like, C-terminal domain"/>
    <property type="match status" value="1"/>
</dbReference>
<comment type="pathway">
    <text evidence="1 7">Carbohydrate degradation; pentose phosphate pathway; D-ribulose 5-phosphate from D-glucose 6-phosphate (oxidative stage): step 1/3.</text>
</comment>
<dbReference type="GO" id="GO:0050661">
    <property type="term" value="F:NADP binding"/>
    <property type="evidence" value="ECO:0007669"/>
    <property type="project" value="UniProtKB-UniRule"/>
</dbReference>
<feature type="binding site" evidence="7">
    <location>
        <position position="343"/>
    </location>
    <ligand>
        <name>substrate</name>
    </ligand>
</feature>
<dbReference type="PIRSF" id="PIRSF000110">
    <property type="entry name" value="G6PD"/>
    <property type="match status" value="1"/>
</dbReference>
<keyword evidence="6 7" id="KW-0119">Carbohydrate metabolism</keyword>
<evidence type="ECO:0000256" key="7">
    <source>
        <dbReference type="HAMAP-Rule" id="MF_00966"/>
    </source>
</evidence>
<feature type="binding site" evidence="7">
    <location>
        <position position="338"/>
    </location>
    <ligand>
        <name>substrate</name>
    </ligand>
</feature>
<reference evidence="10 11" key="1">
    <citation type="submission" date="2020-09" db="EMBL/GenBank/DDBJ databases">
        <title>Genome sequence of the banana aphid, Pentalonia nigronervosa Coquerel (Hemiptera: Aphididae) and its symbionts.</title>
        <authorList>
            <person name="Mathers T.C."/>
            <person name="Mugford S.T."/>
            <person name="Hogenhout S.A."/>
            <person name="Tripathi L."/>
        </authorList>
    </citation>
    <scope>NUCLEOTIDE SEQUENCE [LARGE SCALE GENOMIC DNA]</scope>
    <source>
        <strain evidence="10">Ba4</strain>
    </source>
</reference>
<proteinExistence type="inferred from homology"/>
<dbReference type="InterPro" id="IPR001282">
    <property type="entry name" value="G6P_DH"/>
</dbReference>
<protein>
    <recommendedName>
        <fullName evidence="7">Glucose-6-phosphate 1-dehydrogenase</fullName>
        <shortName evidence="7">G6PD</shortName>
        <ecNumber evidence="7">1.1.1.49</ecNumber>
    </recommendedName>
</protein>
<feature type="active site" description="Proton acceptor" evidence="7">
    <location>
        <position position="238"/>
    </location>
</feature>
<keyword evidence="5 7" id="KW-0560">Oxidoreductase</keyword>
<evidence type="ECO:0000256" key="6">
    <source>
        <dbReference type="ARBA" id="ARBA00023277"/>
    </source>
</evidence>
<dbReference type="AlphaFoldDB" id="A0A7H1AZV1"/>
<feature type="domain" description="Glucose-6-phosphate dehydrogenase NAD-binding" evidence="8">
    <location>
        <begin position="12"/>
        <end position="185"/>
    </location>
</feature>
<name>A0A7H1AZV1_9GAMM</name>
<dbReference type="GO" id="GO:0009051">
    <property type="term" value="P:pentose-phosphate shunt, oxidative branch"/>
    <property type="evidence" value="ECO:0007669"/>
    <property type="project" value="TreeGrafter"/>
</dbReference>
<dbReference type="Pfam" id="PF02781">
    <property type="entry name" value="G6PD_C"/>
    <property type="match status" value="1"/>
</dbReference>
<comment type="similarity">
    <text evidence="2 7">Belongs to the glucose-6-phosphate dehydrogenase family.</text>
</comment>
<comment type="catalytic activity">
    <reaction evidence="7">
        <text>D-glucose 6-phosphate + NADP(+) = 6-phospho-D-glucono-1,5-lactone + NADPH + H(+)</text>
        <dbReference type="Rhea" id="RHEA:15841"/>
        <dbReference type="ChEBI" id="CHEBI:15378"/>
        <dbReference type="ChEBI" id="CHEBI:57783"/>
        <dbReference type="ChEBI" id="CHEBI:57955"/>
        <dbReference type="ChEBI" id="CHEBI:58349"/>
        <dbReference type="ChEBI" id="CHEBI:61548"/>
        <dbReference type="EC" id="1.1.1.49"/>
    </reaction>
</comment>
<dbReference type="Pfam" id="PF00479">
    <property type="entry name" value="G6PD_N"/>
    <property type="match status" value="1"/>
</dbReference>
<feature type="binding site" evidence="7">
    <location>
        <position position="233"/>
    </location>
    <ligand>
        <name>substrate</name>
    </ligand>
</feature>
<evidence type="ECO:0000259" key="9">
    <source>
        <dbReference type="Pfam" id="PF02781"/>
    </source>
</evidence>
<sequence>MTIDVNHACDLVIFGTKGDLAKRKLLPALYKLEKYKKIHKNTRIIGAGRANWNIKDYVKIVKTAIKTFLHENINNDVWDKFQARLYFCNIDVHKKSDFLILKKILNKTKNTIIYYCAVPPNIFNSIFIGLGKSNLNSVPARIILEKPLGECFKTFKKINNQISKYFLESQIFRIDHYLGKESILNLIALRFSNLFFLNNWNNKVIDHVQITVSEEIGIEERWNYFDKIGQMRDMVQNHLLQILTIIAMKKPDHVTFDSIRNEKIKILRNLKPIDEKNINVNTVRGQYSSGTISGKLVPSYIQEQNANKDSVTETFVCIKIDILNTQWNGVPFYLRTGKRLTCKYSEIVIVFKNIPVHLFNHENYNLSENKLVIRLEPHESIKMYFSKKKPGLEHEYTLENNQMICEYFQKSTVKNPVESYERLLLNSMKGTQSLFVCYEEAKAAWKWVDPIINAWKKNKSCILQLYESGTLGPKAADLMMTRDHRTWHNSIKK</sequence>
<dbReference type="Gene3D" id="3.30.360.10">
    <property type="entry name" value="Dihydrodipicolinate Reductase, domain 2"/>
    <property type="match status" value="1"/>
</dbReference>
<feature type="binding site" evidence="7">
    <location>
        <position position="176"/>
    </location>
    <ligand>
        <name>substrate</name>
    </ligand>
</feature>
<comment type="caution">
    <text evidence="7">Lacks conserved residue(s) required for the propagation of feature annotation.</text>
</comment>
<feature type="binding site" evidence="7">
    <location>
        <position position="180"/>
    </location>
    <ligand>
        <name>substrate</name>
    </ligand>
</feature>
<evidence type="ECO:0000256" key="4">
    <source>
        <dbReference type="ARBA" id="ARBA00022857"/>
    </source>
</evidence>
<feature type="binding site" evidence="7">
    <location>
        <position position="146"/>
    </location>
    <ligand>
        <name>NADP(+)</name>
        <dbReference type="ChEBI" id="CHEBI:58349"/>
    </ligand>
</feature>
<evidence type="ECO:0000256" key="1">
    <source>
        <dbReference type="ARBA" id="ARBA00004937"/>
    </source>
</evidence>
<dbReference type="GO" id="GO:0004345">
    <property type="term" value="F:glucose-6-phosphate dehydrogenase activity"/>
    <property type="evidence" value="ECO:0007669"/>
    <property type="project" value="UniProtKB-UniRule"/>
</dbReference>
<evidence type="ECO:0000313" key="10">
    <source>
        <dbReference type="EMBL" id="QNS02006.1"/>
    </source>
</evidence>
<dbReference type="EMBL" id="CP061275">
    <property type="protein sequence ID" value="QNS02006.1"/>
    <property type="molecule type" value="Genomic_DNA"/>
</dbReference>
<dbReference type="PROSITE" id="PS00069">
    <property type="entry name" value="G6P_DEHYDROGENASE"/>
    <property type="match status" value="1"/>
</dbReference>
<dbReference type="GO" id="GO:0006006">
    <property type="term" value="P:glucose metabolic process"/>
    <property type="evidence" value="ECO:0007669"/>
    <property type="project" value="UniProtKB-KW"/>
</dbReference>
<evidence type="ECO:0000313" key="11">
    <source>
        <dbReference type="Proteomes" id="UP000516346"/>
    </source>
</evidence>
<organism evidence="10 11">
    <name type="scientific">Buchnera aphidicola</name>
    <name type="common">Pentalonia nigronervosa</name>
    <dbReference type="NCBI Taxonomy" id="1309793"/>
    <lineage>
        <taxon>Bacteria</taxon>
        <taxon>Pseudomonadati</taxon>
        <taxon>Pseudomonadota</taxon>
        <taxon>Gammaproteobacteria</taxon>
        <taxon>Enterobacterales</taxon>
        <taxon>Erwiniaceae</taxon>
        <taxon>Buchnera</taxon>
    </lineage>
</organism>
<evidence type="ECO:0000256" key="2">
    <source>
        <dbReference type="ARBA" id="ARBA00009975"/>
    </source>
</evidence>
<dbReference type="InterPro" id="IPR036291">
    <property type="entry name" value="NAD(P)-bd_dom_sf"/>
</dbReference>
<evidence type="ECO:0000259" key="8">
    <source>
        <dbReference type="Pfam" id="PF00479"/>
    </source>
</evidence>